<gene>
    <name evidence="2" type="ORF">BAZSYMA_ACONTIG22223_0</name>
</gene>
<reference evidence="3" key="1">
    <citation type="submission" date="2016-06" db="EMBL/GenBank/DDBJ databases">
        <authorList>
            <person name="Petersen J."/>
            <person name="Sayavedra L."/>
        </authorList>
    </citation>
    <scope>NUCLEOTIDE SEQUENCE [LARGE SCALE GENOMIC DNA]</scope>
    <source>
        <strain evidence="3">BazSymA</strain>
    </source>
</reference>
<keyword evidence="1" id="KW-1133">Transmembrane helix</keyword>
<dbReference type="EMBL" id="CDSC02000274">
    <property type="protein sequence ID" value="SEH86712.1"/>
    <property type="molecule type" value="Genomic_DNA"/>
</dbReference>
<evidence type="ECO:0000313" key="2">
    <source>
        <dbReference type="EMBL" id="SEH86712.1"/>
    </source>
</evidence>
<dbReference type="Proteomes" id="UP000198988">
    <property type="component" value="Unassembled WGS sequence"/>
</dbReference>
<protein>
    <submittedName>
        <fullName evidence="2">Uncharacterized protein</fullName>
    </submittedName>
</protein>
<evidence type="ECO:0000256" key="1">
    <source>
        <dbReference type="SAM" id="Phobius"/>
    </source>
</evidence>
<dbReference type="AlphaFoldDB" id="A0A1H6LP64"/>
<name>A0A1H6LP64_9GAMM</name>
<keyword evidence="1" id="KW-0472">Membrane</keyword>
<sequence length="47" mass="5610">MVVQIDFICVFLSIIIFCLSFYIEMHFFDHVFVSWVFLNGSNFLILT</sequence>
<accession>A0A1H6LP64</accession>
<keyword evidence="1" id="KW-0812">Transmembrane</keyword>
<feature type="transmembrane region" description="Helical" evidence="1">
    <location>
        <begin position="7"/>
        <end position="28"/>
    </location>
</feature>
<proteinExistence type="predicted"/>
<evidence type="ECO:0000313" key="3">
    <source>
        <dbReference type="Proteomes" id="UP000198988"/>
    </source>
</evidence>
<organism evidence="2 3">
    <name type="scientific">Bathymodiolus azoricus thioautotrophic gill symbiont</name>
    <dbReference type="NCBI Taxonomy" id="235205"/>
    <lineage>
        <taxon>Bacteria</taxon>
        <taxon>Pseudomonadati</taxon>
        <taxon>Pseudomonadota</taxon>
        <taxon>Gammaproteobacteria</taxon>
        <taxon>sulfur-oxidizing symbionts</taxon>
    </lineage>
</organism>